<reference evidence="1" key="1">
    <citation type="journal article" date="2014" name="Front. Microbiol.">
        <title>High frequency of phylogenetically diverse reductive dehalogenase-homologous genes in deep subseafloor sedimentary metagenomes.</title>
        <authorList>
            <person name="Kawai M."/>
            <person name="Futagami T."/>
            <person name="Toyoda A."/>
            <person name="Takaki Y."/>
            <person name="Nishi S."/>
            <person name="Hori S."/>
            <person name="Arai W."/>
            <person name="Tsubouchi T."/>
            <person name="Morono Y."/>
            <person name="Uchiyama I."/>
            <person name="Ito T."/>
            <person name="Fujiyama A."/>
            <person name="Inagaki F."/>
            <person name="Takami H."/>
        </authorList>
    </citation>
    <scope>NUCLEOTIDE SEQUENCE</scope>
    <source>
        <strain evidence="1">Expedition CK06-06</strain>
    </source>
</reference>
<dbReference type="EMBL" id="BARU01022933">
    <property type="protein sequence ID" value="GAH48119.1"/>
    <property type="molecule type" value="Genomic_DNA"/>
</dbReference>
<dbReference type="PANTHER" id="PTHR30575">
    <property type="entry name" value="PEPTIDASE M20"/>
    <property type="match status" value="1"/>
</dbReference>
<dbReference type="Gene3D" id="3.40.630.10">
    <property type="entry name" value="Zn peptidases"/>
    <property type="match status" value="1"/>
</dbReference>
<dbReference type="SUPFAM" id="SSF53187">
    <property type="entry name" value="Zn-dependent exopeptidases"/>
    <property type="match status" value="1"/>
</dbReference>
<dbReference type="GO" id="GO:0005737">
    <property type="term" value="C:cytoplasm"/>
    <property type="evidence" value="ECO:0007669"/>
    <property type="project" value="TreeGrafter"/>
</dbReference>
<proteinExistence type="predicted"/>
<feature type="non-terminal residue" evidence="1">
    <location>
        <position position="1"/>
    </location>
</feature>
<organism evidence="1">
    <name type="scientific">marine sediment metagenome</name>
    <dbReference type="NCBI Taxonomy" id="412755"/>
    <lineage>
        <taxon>unclassified sequences</taxon>
        <taxon>metagenomes</taxon>
        <taxon>ecological metagenomes</taxon>
    </lineage>
</organism>
<evidence type="ECO:0000313" key="1">
    <source>
        <dbReference type="EMBL" id="GAH48119.1"/>
    </source>
</evidence>
<protein>
    <recommendedName>
        <fullName evidence="2">Amidohydrolase</fullName>
    </recommendedName>
</protein>
<dbReference type="GO" id="GO:0071713">
    <property type="term" value="F:para-aminobenzoyl-glutamate hydrolase activity"/>
    <property type="evidence" value="ECO:0007669"/>
    <property type="project" value="TreeGrafter"/>
</dbReference>
<sequence length="230" mass="25913">VPDFVEVHYLVRAPERHQVDDLYERLLKVAEGATLMTETTLEIDYLSGMYNPVRNDVVNDVIYEKMLQVRPPRFNEEEQEFAKEMKKNMPPPNLHELKKTVPPDLLELAMQVYREPLCPVISPPLGKGTVAGGSTDVADVSWNTPLGEFHTACFVLGSPGHSWYCVATSGMSIGHKGMITAAQIMALTALEFMSNPELVEKARKKFENTFKDKPYKTPFPKGHKPPFHSL</sequence>
<dbReference type="InterPro" id="IPR036264">
    <property type="entry name" value="Bact_exopeptidase_dim_dom"/>
</dbReference>
<name>X1H2N8_9ZZZZ</name>
<dbReference type="SUPFAM" id="SSF55031">
    <property type="entry name" value="Bacterial exopeptidase dimerisation domain"/>
    <property type="match status" value="1"/>
</dbReference>
<dbReference type="AlphaFoldDB" id="X1H2N8"/>
<dbReference type="PANTHER" id="PTHR30575:SF0">
    <property type="entry name" value="XAA-ARG DIPEPTIDASE"/>
    <property type="match status" value="1"/>
</dbReference>
<dbReference type="GO" id="GO:0016805">
    <property type="term" value="F:dipeptidase activity"/>
    <property type="evidence" value="ECO:0007669"/>
    <property type="project" value="TreeGrafter"/>
</dbReference>
<dbReference type="GO" id="GO:0046657">
    <property type="term" value="P:folic acid catabolic process"/>
    <property type="evidence" value="ECO:0007669"/>
    <property type="project" value="TreeGrafter"/>
</dbReference>
<gene>
    <name evidence="1" type="ORF">S03H2_37278</name>
</gene>
<dbReference type="InterPro" id="IPR052030">
    <property type="entry name" value="Peptidase_M20/M20A_hydrolases"/>
</dbReference>
<evidence type="ECO:0008006" key="2">
    <source>
        <dbReference type="Google" id="ProtNLM"/>
    </source>
</evidence>
<comment type="caution">
    <text evidence="1">The sequence shown here is derived from an EMBL/GenBank/DDBJ whole genome shotgun (WGS) entry which is preliminary data.</text>
</comment>
<accession>X1H2N8</accession>